<organism evidence="1 2">
    <name type="scientific">Caenorhabditis briggsae</name>
    <dbReference type="NCBI Taxonomy" id="6238"/>
    <lineage>
        <taxon>Eukaryota</taxon>
        <taxon>Metazoa</taxon>
        <taxon>Ecdysozoa</taxon>
        <taxon>Nematoda</taxon>
        <taxon>Chromadorea</taxon>
        <taxon>Rhabditida</taxon>
        <taxon>Rhabditina</taxon>
        <taxon>Rhabditomorpha</taxon>
        <taxon>Rhabditoidea</taxon>
        <taxon>Rhabditidae</taxon>
        <taxon>Peloderinae</taxon>
        <taxon>Caenorhabditis</taxon>
    </lineage>
</organism>
<evidence type="ECO:0000313" key="2">
    <source>
        <dbReference type="Proteomes" id="UP000008549"/>
    </source>
</evidence>
<accession>B6IEI3</accession>
<dbReference type="InParanoid" id="B6IEI3"/>
<reference evidence="1 2" key="2">
    <citation type="journal article" date="2011" name="PLoS Genet.">
        <title>Caenorhabditis briggsae recombinant inbred line genotypes reveal inter-strain incompatibility and the evolution of recombination.</title>
        <authorList>
            <person name="Ross J.A."/>
            <person name="Koboldt D.C."/>
            <person name="Staisch J.E."/>
            <person name="Chamberlin H.M."/>
            <person name="Gupta B.P."/>
            <person name="Miller R.D."/>
            <person name="Baird S.E."/>
            <person name="Haag E.S."/>
        </authorList>
    </citation>
    <scope>NUCLEOTIDE SEQUENCE [LARGE SCALE GENOMIC DNA]</scope>
    <source>
        <strain evidence="1 2">AF16</strain>
    </source>
</reference>
<dbReference type="KEGG" id="cbr:CBG_27888"/>
<gene>
    <name evidence="1" type="ORF">CBG27888</name>
    <name evidence="1" type="ORF">CBG_27888</name>
</gene>
<protein>
    <submittedName>
        <fullName evidence="1">Protein CBG27888</fullName>
    </submittedName>
</protein>
<dbReference type="Proteomes" id="UP000008549">
    <property type="component" value="Unassembled WGS sequence"/>
</dbReference>
<dbReference type="GeneID" id="68919337"/>
<dbReference type="AlphaFoldDB" id="B6IEI3"/>
<evidence type="ECO:0000313" key="1">
    <source>
        <dbReference type="EMBL" id="CAR98313.1"/>
    </source>
</evidence>
<reference evidence="1 2" key="1">
    <citation type="journal article" date="2003" name="PLoS Biol.">
        <title>The genome sequence of Caenorhabditis briggsae: a platform for comparative genomics.</title>
        <authorList>
            <person name="Stein L.D."/>
            <person name="Bao Z."/>
            <person name="Blasiar D."/>
            <person name="Blumenthal T."/>
            <person name="Brent M.R."/>
            <person name="Chen N."/>
            <person name="Chinwalla A."/>
            <person name="Clarke L."/>
            <person name="Clee C."/>
            <person name="Coghlan A."/>
            <person name="Coulson A."/>
            <person name="D'Eustachio P."/>
            <person name="Fitch D.H."/>
            <person name="Fulton L.A."/>
            <person name="Fulton R.E."/>
            <person name="Griffiths-Jones S."/>
            <person name="Harris T.W."/>
            <person name="Hillier L.W."/>
            <person name="Kamath R."/>
            <person name="Kuwabara P.E."/>
            <person name="Mardis E.R."/>
            <person name="Marra M.A."/>
            <person name="Miner T.L."/>
            <person name="Minx P."/>
            <person name="Mullikin J.C."/>
            <person name="Plumb R.W."/>
            <person name="Rogers J."/>
            <person name="Schein J.E."/>
            <person name="Sohrmann M."/>
            <person name="Spieth J."/>
            <person name="Stajich J.E."/>
            <person name="Wei C."/>
            <person name="Willey D."/>
            <person name="Wilson R.K."/>
            <person name="Durbin R."/>
            <person name="Waterston R.H."/>
        </authorList>
    </citation>
    <scope>NUCLEOTIDE SEQUENCE [LARGE SCALE GENOMIC DNA]</scope>
    <source>
        <strain evidence="1 2">AF16</strain>
    </source>
</reference>
<proteinExistence type="predicted"/>
<dbReference type="EMBL" id="HE601409">
    <property type="protein sequence ID" value="CAR98313.1"/>
    <property type="molecule type" value="Genomic_DNA"/>
</dbReference>
<keyword evidence="2" id="KW-1185">Reference proteome</keyword>
<name>B6IEI3_CAEBR</name>
<sequence>MFKLSGLSYVTSRKLEKRIKIELAGSEGVIENDRINTIWEKCVGNIFAQHWMDQRIIKSSRKQFEDVTSESNLSVKFEILLRINWKQNKDWLTAFRSIRGEKESSTKII</sequence>
<dbReference type="RefSeq" id="XP_045097886.1">
    <property type="nucleotide sequence ID" value="XM_045240119.1"/>
</dbReference>
<dbReference type="HOGENOM" id="CLU_2186299_0_0_1"/>
<dbReference type="CTD" id="68919337"/>